<feature type="transmembrane region" description="Helical" evidence="5">
    <location>
        <begin position="110"/>
        <end position="128"/>
    </location>
</feature>
<dbReference type="EMBL" id="JTHE03000039">
    <property type="protein sequence ID" value="MCM1982436.1"/>
    <property type="molecule type" value="Genomic_DNA"/>
</dbReference>
<comment type="caution">
    <text evidence="6">The sequence shown here is derived from an EMBL/GenBank/DDBJ whole genome shotgun (WGS) entry which is preliminary data.</text>
</comment>
<keyword evidence="4 5" id="KW-0472">Membrane</keyword>
<dbReference type="Proteomes" id="UP000031561">
    <property type="component" value="Unassembled WGS sequence"/>
</dbReference>
<sequence>MPPELTCLMILALWSLVLNHLPAIARIAKGGVAWGLGNRESLPETASWVGRADRAQRNHHDNLPLIAIVLITAVVTGQRDQVTQIAALVILIARLAHGLFYLAGIGLLRSGAYAISIAALLTVVWRLWT</sequence>
<dbReference type="InterPro" id="IPR023352">
    <property type="entry name" value="MAPEG-like_dom_sf"/>
</dbReference>
<dbReference type="AlphaFoldDB" id="A0ABD4T222"/>
<dbReference type="PANTHER" id="PTHR35371">
    <property type="entry name" value="INNER MEMBRANE PROTEIN"/>
    <property type="match status" value="1"/>
</dbReference>
<name>A0ABD4T222_9CYAN</name>
<evidence type="ECO:0000313" key="6">
    <source>
        <dbReference type="EMBL" id="MCM1982436.1"/>
    </source>
</evidence>
<gene>
    <name evidence="6" type="ORF">QQ91_0006290</name>
</gene>
<keyword evidence="2 5" id="KW-0812">Transmembrane</keyword>
<accession>A0ABD4T222</accession>
<evidence type="ECO:0000256" key="1">
    <source>
        <dbReference type="ARBA" id="ARBA00004370"/>
    </source>
</evidence>
<proteinExistence type="predicted"/>
<keyword evidence="3 5" id="KW-1133">Transmembrane helix</keyword>
<comment type="subcellular location">
    <subcellularLocation>
        <location evidence="1">Membrane</location>
    </subcellularLocation>
</comment>
<dbReference type="PANTHER" id="PTHR35371:SF1">
    <property type="entry name" value="BLR7753 PROTEIN"/>
    <property type="match status" value="1"/>
</dbReference>
<reference evidence="6 7" key="1">
    <citation type="journal article" date="2015" name="Genome Announc.">
        <title>Draft Genome Sequence of Filamentous Marine Cyanobacterium Lyngbya confervoides Strain BDU141951.</title>
        <authorList>
            <person name="Chandrababunaidu M.M."/>
            <person name="Sen D."/>
            <person name="Tripathy S."/>
        </authorList>
    </citation>
    <scope>NUCLEOTIDE SEQUENCE [LARGE SCALE GENOMIC DNA]</scope>
    <source>
        <strain evidence="6 7">BDU141951</strain>
    </source>
</reference>
<evidence type="ECO:0000256" key="3">
    <source>
        <dbReference type="ARBA" id="ARBA00022989"/>
    </source>
</evidence>
<evidence type="ECO:0000313" key="7">
    <source>
        <dbReference type="Proteomes" id="UP000031561"/>
    </source>
</evidence>
<dbReference type="SUPFAM" id="SSF161084">
    <property type="entry name" value="MAPEG domain-like"/>
    <property type="match status" value="1"/>
</dbReference>
<dbReference type="InterPro" id="IPR001129">
    <property type="entry name" value="Membr-assoc_MAPEG"/>
</dbReference>
<organism evidence="6 7">
    <name type="scientific">Lyngbya confervoides BDU141951</name>
    <dbReference type="NCBI Taxonomy" id="1574623"/>
    <lineage>
        <taxon>Bacteria</taxon>
        <taxon>Bacillati</taxon>
        <taxon>Cyanobacteriota</taxon>
        <taxon>Cyanophyceae</taxon>
        <taxon>Oscillatoriophycideae</taxon>
        <taxon>Oscillatoriales</taxon>
        <taxon>Microcoleaceae</taxon>
        <taxon>Lyngbya</taxon>
    </lineage>
</organism>
<dbReference type="RefSeq" id="WP_166281174.1">
    <property type="nucleotide sequence ID" value="NZ_JTHE03000039.1"/>
</dbReference>
<feature type="transmembrane region" description="Helical" evidence="5">
    <location>
        <begin position="85"/>
        <end position="104"/>
    </location>
</feature>
<evidence type="ECO:0000256" key="5">
    <source>
        <dbReference type="SAM" id="Phobius"/>
    </source>
</evidence>
<evidence type="ECO:0000256" key="2">
    <source>
        <dbReference type="ARBA" id="ARBA00022692"/>
    </source>
</evidence>
<keyword evidence="7" id="KW-1185">Reference proteome</keyword>
<dbReference type="Gene3D" id="1.20.120.550">
    <property type="entry name" value="Membrane associated eicosanoid/glutathione metabolism-like domain"/>
    <property type="match status" value="1"/>
</dbReference>
<protein>
    <submittedName>
        <fullName evidence="6">MAPEG family protein</fullName>
    </submittedName>
</protein>
<dbReference type="GO" id="GO:0016020">
    <property type="term" value="C:membrane"/>
    <property type="evidence" value="ECO:0007669"/>
    <property type="project" value="UniProtKB-SubCell"/>
</dbReference>
<evidence type="ECO:0000256" key="4">
    <source>
        <dbReference type="ARBA" id="ARBA00023136"/>
    </source>
</evidence>
<dbReference type="Pfam" id="PF01124">
    <property type="entry name" value="MAPEG"/>
    <property type="match status" value="1"/>
</dbReference>